<dbReference type="InterPro" id="IPR005025">
    <property type="entry name" value="FMN_Rdtase-like_dom"/>
</dbReference>
<evidence type="ECO:0000313" key="3">
    <source>
        <dbReference type="EMBL" id="SFK85128.1"/>
    </source>
</evidence>
<keyword evidence="4" id="KW-1185">Reference proteome</keyword>
<dbReference type="InterPro" id="IPR010089">
    <property type="entry name" value="Flavoprotein_WrbA-like"/>
</dbReference>
<dbReference type="Gene3D" id="3.40.50.360">
    <property type="match status" value="1"/>
</dbReference>
<dbReference type="GO" id="GO:0010181">
    <property type="term" value="F:FMN binding"/>
    <property type="evidence" value="ECO:0007669"/>
    <property type="project" value="InterPro"/>
</dbReference>
<dbReference type="PROSITE" id="PS50902">
    <property type="entry name" value="FLAVODOXIN_LIKE"/>
    <property type="match status" value="1"/>
</dbReference>
<dbReference type="Proteomes" id="UP000199025">
    <property type="component" value="Unassembled WGS sequence"/>
</dbReference>
<dbReference type="InterPro" id="IPR029039">
    <property type="entry name" value="Flavoprotein-like_sf"/>
</dbReference>
<dbReference type="NCBIfam" id="TIGR01755">
    <property type="entry name" value="flav_wrbA"/>
    <property type="match status" value="1"/>
</dbReference>
<proteinExistence type="inferred from homology"/>
<evidence type="ECO:0000256" key="1">
    <source>
        <dbReference type="ARBA" id="ARBA00006961"/>
    </source>
</evidence>
<dbReference type="InterPro" id="IPR001226">
    <property type="entry name" value="Flavodoxin_CS"/>
</dbReference>
<name>A0A1I4CV19_9PSEU</name>
<dbReference type="NCBIfam" id="NF002999">
    <property type="entry name" value="PRK03767.1"/>
    <property type="match status" value="1"/>
</dbReference>
<dbReference type="GO" id="GO:0003955">
    <property type="term" value="F:NAD(P)H dehydrogenase (quinone) activity"/>
    <property type="evidence" value="ECO:0007669"/>
    <property type="project" value="InterPro"/>
</dbReference>
<dbReference type="EMBL" id="FORP01000038">
    <property type="protein sequence ID" value="SFK85128.1"/>
    <property type="molecule type" value="Genomic_DNA"/>
</dbReference>
<evidence type="ECO:0000313" key="4">
    <source>
        <dbReference type="Proteomes" id="UP000199025"/>
    </source>
</evidence>
<dbReference type="SMR" id="A0A1I4CV19"/>
<dbReference type="SUPFAM" id="SSF52218">
    <property type="entry name" value="Flavoproteins"/>
    <property type="match status" value="1"/>
</dbReference>
<dbReference type="PROSITE" id="PS00201">
    <property type="entry name" value="FLAVODOXIN"/>
    <property type="match status" value="1"/>
</dbReference>
<gene>
    <name evidence="3" type="ORF">SAMN05421835_13812</name>
</gene>
<reference evidence="3 4" key="1">
    <citation type="submission" date="2016-10" db="EMBL/GenBank/DDBJ databases">
        <authorList>
            <person name="de Groot N.N."/>
        </authorList>
    </citation>
    <scope>NUCLEOTIDE SEQUENCE [LARGE SCALE GENOMIC DNA]</scope>
    <source>
        <strain evidence="3 4">DSM 44468</strain>
    </source>
</reference>
<protein>
    <submittedName>
        <fullName evidence="3">NAD(P)H dehydrogenase (Quinone)</fullName>
    </submittedName>
</protein>
<organism evidence="3 4">
    <name type="scientific">Amycolatopsis sacchari</name>
    <dbReference type="NCBI Taxonomy" id="115433"/>
    <lineage>
        <taxon>Bacteria</taxon>
        <taxon>Bacillati</taxon>
        <taxon>Actinomycetota</taxon>
        <taxon>Actinomycetes</taxon>
        <taxon>Pseudonocardiales</taxon>
        <taxon>Pseudonocardiaceae</taxon>
        <taxon>Amycolatopsis</taxon>
    </lineage>
</organism>
<dbReference type="Pfam" id="PF03358">
    <property type="entry name" value="FMN_red"/>
    <property type="match status" value="1"/>
</dbReference>
<accession>A0A1I4CV19</accession>
<sequence length="216" mass="22330">MGALSKIARVGGVSTRILVVFYSATGNTAKLAEALAGGARDTGADVRVRTVAETAPPQAIATNPRWQAYVDSGPHAELATLDDLEWADGLAVGSPTRFGGPAAQLKSFLDTTGGLWAQGKLANKVATSFTTASTAHGGLESTLLAINNIFYHWGAIVVPLGYAEPHLLQSGNPYGGSFVSRKSAEPGDEALEALRIQGTRLATVTGYVARGLAGDH</sequence>
<dbReference type="STRING" id="115433.SAMN05421835_13812"/>
<feature type="domain" description="Flavodoxin-like" evidence="2">
    <location>
        <begin position="17"/>
        <end position="216"/>
    </location>
</feature>
<dbReference type="GO" id="GO:0016020">
    <property type="term" value="C:membrane"/>
    <property type="evidence" value="ECO:0007669"/>
    <property type="project" value="TreeGrafter"/>
</dbReference>
<dbReference type="InterPro" id="IPR008254">
    <property type="entry name" value="Flavodoxin/NO_synth"/>
</dbReference>
<evidence type="ECO:0000259" key="2">
    <source>
        <dbReference type="PROSITE" id="PS50902"/>
    </source>
</evidence>
<comment type="similarity">
    <text evidence="1">Belongs to the WrbA family.</text>
</comment>
<dbReference type="PANTHER" id="PTHR30546">
    <property type="entry name" value="FLAVODOXIN-RELATED PROTEIN WRBA-RELATED"/>
    <property type="match status" value="1"/>
</dbReference>
<dbReference type="AlphaFoldDB" id="A0A1I4CV19"/>
<dbReference type="PANTHER" id="PTHR30546:SF23">
    <property type="entry name" value="FLAVOPROTEIN-LIKE PROTEIN YCP4-RELATED"/>
    <property type="match status" value="1"/>
</dbReference>
<dbReference type="GO" id="GO:0009055">
    <property type="term" value="F:electron transfer activity"/>
    <property type="evidence" value="ECO:0007669"/>
    <property type="project" value="InterPro"/>
</dbReference>